<evidence type="ECO:0000313" key="3">
    <source>
        <dbReference type="Proteomes" id="UP000002195"/>
    </source>
</evidence>
<gene>
    <name evidence="2" type="ORF">DDB_G0270702</name>
</gene>
<dbReference type="Proteomes" id="UP000002195">
    <property type="component" value="Unassembled WGS sequence"/>
</dbReference>
<name>Q55CK6_DICDI</name>
<feature type="signal peptide" evidence="1">
    <location>
        <begin position="1"/>
        <end position="23"/>
    </location>
</feature>
<keyword evidence="3" id="KW-1185">Reference proteome</keyword>
<dbReference type="SMR" id="Q55CK6"/>
<dbReference type="KEGG" id="ddi:DDB_G0270702"/>
<proteinExistence type="predicted"/>
<dbReference type="EMBL" id="AAFI02000005">
    <property type="protein sequence ID" value="EAL72701.1"/>
    <property type="molecule type" value="Genomic_DNA"/>
</dbReference>
<evidence type="ECO:0000313" key="2">
    <source>
        <dbReference type="EMBL" id="EAL72701.1"/>
    </source>
</evidence>
<dbReference type="GeneID" id="8617436"/>
<sequence>MKQNILSLFFLFYCLFLNTFTKSISVIEKQGLDVICIAYNITTDVNFDYCSIPNIIGCDSSNSSVKYLNLIGDSSNMTPFPNNTIGNLPFLYELKISNSILWDFFDGIGTFLNKVTLNNTILYPTFPEDTKSIKQLSLYDTQFSGNINSSLILNYRVL</sequence>
<organism evidence="2 3">
    <name type="scientific">Dictyostelium discoideum</name>
    <name type="common">Social amoeba</name>
    <dbReference type="NCBI Taxonomy" id="44689"/>
    <lineage>
        <taxon>Eukaryota</taxon>
        <taxon>Amoebozoa</taxon>
        <taxon>Evosea</taxon>
        <taxon>Eumycetozoa</taxon>
        <taxon>Dictyostelia</taxon>
        <taxon>Dictyosteliales</taxon>
        <taxon>Dictyosteliaceae</taxon>
        <taxon>Dictyostelium</taxon>
    </lineage>
</organism>
<dbReference type="AlphaFoldDB" id="Q55CK6"/>
<feature type="chain" id="PRO_5004250528" evidence="1">
    <location>
        <begin position="24"/>
        <end position="158"/>
    </location>
</feature>
<comment type="caution">
    <text evidence="2">The sequence shown here is derived from an EMBL/GenBank/DDBJ whole genome shotgun (WGS) entry which is preliminary data.</text>
</comment>
<protein>
    <submittedName>
        <fullName evidence="2">Uncharacterized protein</fullName>
    </submittedName>
</protein>
<reference evidence="2 3" key="1">
    <citation type="journal article" date="2005" name="Nature">
        <title>The genome of the social amoeba Dictyostelium discoideum.</title>
        <authorList>
            <consortium name="The Dictyostelium discoideum Sequencing Consortium"/>
            <person name="Eichinger L."/>
            <person name="Pachebat J.A."/>
            <person name="Glockner G."/>
            <person name="Rajandream M.A."/>
            <person name="Sucgang R."/>
            <person name="Berriman M."/>
            <person name="Song J."/>
            <person name="Olsen R."/>
            <person name="Szafranski K."/>
            <person name="Xu Q."/>
            <person name="Tunggal B."/>
            <person name="Kummerfeld S."/>
            <person name="Madera M."/>
            <person name="Konfortov B.A."/>
            <person name="Rivero F."/>
            <person name="Bankier A.T."/>
            <person name="Lehmann R."/>
            <person name="Hamlin N."/>
            <person name="Davies R."/>
            <person name="Gaudet P."/>
            <person name="Fey P."/>
            <person name="Pilcher K."/>
            <person name="Chen G."/>
            <person name="Saunders D."/>
            <person name="Sodergren E."/>
            <person name="Davis P."/>
            <person name="Kerhornou A."/>
            <person name="Nie X."/>
            <person name="Hall N."/>
            <person name="Anjard C."/>
            <person name="Hemphill L."/>
            <person name="Bason N."/>
            <person name="Farbrother P."/>
            <person name="Desany B."/>
            <person name="Just E."/>
            <person name="Morio T."/>
            <person name="Rost R."/>
            <person name="Churcher C."/>
            <person name="Cooper J."/>
            <person name="Haydock S."/>
            <person name="van Driessche N."/>
            <person name="Cronin A."/>
            <person name="Goodhead I."/>
            <person name="Muzny D."/>
            <person name="Mourier T."/>
            <person name="Pain A."/>
            <person name="Lu M."/>
            <person name="Harper D."/>
            <person name="Lindsay R."/>
            <person name="Hauser H."/>
            <person name="James K."/>
            <person name="Quiles M."/>
            <person name="Madan Babu M."/>
            <person name="Saito T."/>
            <person name="Buchrieser C."/>
            <person name="Wardroper A."/>
            <person name="Felder M."/>
            <person name="Thangavelu M."/>
            <person name="Johnson D."/>
            <person name="Knights A."/>
            <person name="Loulseged H."/>
            <person name="Mungall K."/>
            <person name="Oliver K."/>
            <person name="Price C."/>
            <person name="Quail M.A."/>
            <person name="Urushihara H."/>
            <person name="Hernandez J."/>
            <person name="Rabbinowitsch E."/>
            <person name="Steffen D."/>
            <person name="Sanders M."/>
            <person name="Ma J."/>
            <person name="Kohara Y."/>
            <person name="Sharp S."/>
            <person name="Simmonds M."/>
            <person name="Spiegler S."/>
            <person name="Tivey A."/>
            <person name="Sugano S."/>
            <person name="White B."/>
            <person name="Walker D."/>
            <person name="Woodward J."/>
            <person name="Winckler T."/>
            <person name="Tanaka Y."/>
            <person name="Shaulsky G."/>
            <person name="Schleicher M."/>
            <person name="Weinstock G."/>
            <person name="Rosenthal A."/>
            <person name="Cox E.C."/>
            <person name="Chisholm R.L."/>
            <person name="Gibbs R."/>
            <person name="Loomis W.F."/>
            <person name="Platzer M."/>
            <person name="Kay R.R."/>
            <person name="Williams J."/>
            <person name="Dear P.H."/>
            <person name="Noegel A.A."/>
            <person name="Barrell B."/>
            <person name="Kuspa A."/>
        </authorList>
    </citation>
    <scope>NUCLEOTIDE SEQUENCE [LARGE SCALE GENOMIC DNA]</scope>
    <source>
        <strain evidence="2 3">AX4</strain>
    </source>
</reference>
<dbReference type="RefSeq" id="XP_646475.1">
    <property type="nucleotide sequence ID" value="XM_641383.1"/>
</dbReference>
<dbReference type="VEuPathDB" id="AmoebaDB:DDB_G0270702"/>
<dbReference type="HOGENOM" id="CLU_1672522_0_0_1"/>
<accession>Q55CK6</accession>
<dbReference type="InParanoid" id="Q55CK6"/>
<evidence type="ECO:0000256" key="1">
    <source>
        <dbReference type="SAM" id="SignalP"/>
    </source>
</evidence>
<keyword evidence="1" id="KW-0732">Signal</keyword>
<dbReference type="PaxDb" id="44689-DDB0201924"/>